<reference evidence="1" key="1">
    <citation type="journal article" date="2020" name="mSystems">
        <title>Genome- and Community-Level Interaction Insights into Carbon Utilization and Element Cycling Functions of Hydrothermarchaeota in Hydrothermal Sediment.</title>
        <authorList>
            <person name="Zhou Z."/>
            <person name="Liu Y."/>
            <person name="Xu W."/>
            <person name="Pan J."/>
            <person name="Luo Z.H."/>
            <person name="Li M."/>
        </authorList>
    </citation>
    <scope>NUCLEOTIDE SEQUENCE [LARGE SCALE GENOMIC DNA]</scope>
    <source>
        <strain evidence="1">SpSt-27</strain>
    </source>
</reference>
<name>A0A7J2TAF9_9CREN</name>
<evidence type="ECO:0000313" key="1">
    <source>
        <dbReference type="EMBL" id="HEH31485.1"/>
    </source>
</evidence>
<protein>
    <submittedName>
        <fullName evidence="1">Uncharacterized protein</fullName>
    </submittedName>
</protein>
<comment type="caution">
    <text evidence="1">The sequence shown here is derived from an EMBL/GenBank/DDBJ whole genome shotgun (WGS) entry which is preliminary data.</text>
</comment>
<gene>
    <name evidence="1" type="ORF">ENP99_05205</name>
</gene>
<dbReference type="EMBL" id="DSLL01000046">
    <property type="protein sequence ID" value="HEH31485.1"/>
    <property type="molecule type" value="Genomic_DNA"/>
</dbReference>
<organism evidence="1">
    <name type="scientific">Ignisphaera aggregans</name>
    <dbReference type="NCBI Taxonomy" id="334771"/>
    <lineage>
        <taxon>Archaea</taxon>
        <taxon>Thermoproteota</taxon>
        <taxon>Thermoprotei</taxon>
        <taxon>Desulfurococcales</taxon>
        <taxon>Desulfurococcaceae</taxon>
        <taxon>Ignisphaera</taxon>
    </lineage>
</organism>
<dbReference type="AlphaFoldDB" id="A0A7J2TAF9"/>
<accession>A0A7J2TAF9</accession>
<proteinExistence type="predicted"/>
<sequence length="103" mass="11779">MSESSNQLKSEPFDECIELFLYNALGALLDRCPSKGDVRRSAYFLLEVYHNKKFAVLYAELVAYRFGDLKCIDRLLDSLIKQNYIHARCVGLKPGYLPKSVVV</sequence>